<evidence type="ECO:0008006" key="4">
    <source>
        <dbReference type="Google" id="ProtNLM"/>
    </source>
</evidence>
<feature type="chain" id="PRO_5031175022" description="Tat pathway signal sequence domain protein" evidence="1">
    <location>
        <begin position="34"/>
        <end position="454"/>
    </location>
</feature>
<dbReference type="PROSITE" id="PS51318">
    <property type="entry name" value="TAT"/>
    <property type="match status" value="1"/>
</dbReference>
<keyword evidence="1" id="KW-0732">Signal</keyword>
<sequence>MVKNSKISRRKLVTGTAWAAPAVLASALVPAYAASGGSECQSFEHRITAATPYQEIEVPAGATHINFRISGGNGGGLSDYDIEKMFGRVGHIISHGGRGAVMYGFAPVSPGQIVKVHIGLAGQAFYNKPAEGGTGYGKGGSSNIPPSSVIPADVQAKIDALSSDHKVVYSGSGGGSSAVLLGEPGDSSHDTLLVVAGGGSGSGARAVITDSRNPANYDGYDFSNQWDSSGHANEGMDATEGSAWAEQHYEIFFEAEIPDYRFSSSYFPYPTGNSGSSYGPGAAVVPSPIPDKFANITFKSTSATTIRTDIVSGTAGSEGAQGNGADGVAAYGYATAARLKNDPDDGVEHPHFVSGYIVSGGGGAGYNSGGSGASLALGYEVHKIGSPGEDASHVSMRLTSGAGGSGASFSSPLMGESSWHYNHYVYGDLYTVKDGWFEYDFCTSEPAEGPIIPA</sequence>
<name>A0A7Z9A2B4_9MICC</name>
<reference evidence="2 3" key="1">
    <citation type="submission" date="2018-12" db="EMBL/GenBank/DDBJ databases">
        <authorList>
            <consortium name="Pathogen Informatics"/>
        </authorList>
    </citation>
    <scope>NUCLEOTIDE SEQUENCE [LARGE SCALE GENOMIC DNA]</scope>
    <source>
        <strain evidence="2 3">NCTC10207</strain>
    </source>
</reference>
<evidence type="ECO:0000256" key="1">
    <source>
        <dbReference type="SAM" id="SignalP"/>
    </source>
</evidence>
<dbReference type="Proteomes" id="UP000282386">
    <property type="component" value="Chromosome"/>
</dbReference>
<feature type="signal peptide" evidence="1">
    <location>
        <begin position="1"/>
        <end position="33"/>
    </location>
</feature>
<dbReference type="RefSeq" id="WP_126499601.1">
    <property type="nucleotide sequence ID" value="NZ_LR134479.1"/>
</dbReference>
<dbReference type="EMBL" id="LR134479">
    <property type="protein sequence ID" value="VEI22315.1"/>
    <property type="molecule type" value="Genomic_DNA"/>
</dbReference>
<dbReference type="AlphaFoldDB" id="A0A7Z9A2B4"/>
<gene>
    <name evidence="2" type="ORF">NCTC10207_00390</name>
</gene>
<organism evidence="2 3">
    <name type="scientific">Rothia aeria</name>
    <dbReference type="NCBI Taxonomy" id="172042"/>
    <lineage>
        <taxon>Bacteria</taxon>
        <taxon>Bacillati</taxon>
        <taxon>Actinomycetota</taxon>
        <taxon>Actinomycetes</taxon>
        <taxon>Micrococcales</taxon>
        <taxon>Micrococcaceae</taxon>
        <taxon>Rothia</taxon>
    </lineage>
</organism>
<protein>
    <recommendedName>
        <fullName evidence="4">Tat pathway signal sequence domain protein</fullName>
    </recommendedName>
</protein>
<proteinExistence type="predicted"/>
<accession>A0A7Z9A2B4</accession>
<evidence type="ECO:0000313" key="2">
    <source>
        <dbReference type="EMBL" id="VEI22315.1"/>
    </source>
</evidence>
<evidence type="ECO:0000313" key="3">
    <source>
        <dbReference type="Proteomes" id="UP000282386"/>
    </source>
</evidence>
<dbReference type="InterPro" id="IPR006311">
    <property type="entry name" value="TAT_signal"/>
</dbReference>